<dbReference type="AlphaFoldDB" id="A0A4C1TIJ3"/>
<dbReference type="EMBL" id="BGZK01000055">
    <property type="protein sequence ID" value="GBP13208.1"/>
    <property type="molecule type" value="Genomic_DNA"/>
</dbReference>
<dbReference type="Proteomes" id="UP000299102">
    <property type="component" value="Unassembled WGS sequence"/>
</dbReference>
<protein>
    <submittedName>
        <fullName evidence="2">Uncharacterized protein</fullName>
    </submittedName>
</protein>
<reference evidence="2 3" key="1">
    <citation type="journal article" date="2019" name="Commun. Biol.">
        <title>The bagworm genome reveals a unique fibroin gene that provides high tensile strength.</title>
        <authorList>
            <person name="Kono N."/>
            <person name="Nakamura H."/>
            <person name="Ohtoshi R."/>
            <person name="Tomita M."/>
            <person name="Numata K."/>
            <person name="Arakawa K."/>
        </authorList>
    </citation>
    <scope>NUCLEOTIDE SEQUENCE [LARGE SCALE GENOMIC DNA]</scope>
</reference>
<comment type="caution">
    <text evidence="2">The sequence shown here is derived from an EMBL/GenBank/DDBJ whole genome shotgun (WGS) entry which is preliminary data.</text>
</comment>
<gene>
    <name evidence="2" type="ORF">EVAR_93160_1</name>
</gene>
<evidence type="ECO:0000313" key="3">
    <source>
        <dbReference type="Proteomes" id="UP000299102"/>
    </source>
</evidence>
<keyword evidence="3" id="KW-1185">Reference proteome</keyword>
<evidence type="ECO:0000313" key="2">
    <source>
        <dbReference type="EMBL" id="GBP13208.1"/>
    </source>
</evidence>
<sequence length="76" mass="8267">MAPTNLDKGQCTTVYGVDAPQRITTGEDMKARRGCEREPSGARSLSRSAAHFPGRCAPAIFVPNQRRSYEVPAPSF</sequence>
<feature type="compositionally biased region" description="Basic and acidic residues" evidence="1">
    <location>
        <begin position="25"/>
        <end position="40"/>
    </location>
</feature>
<feature type="region of interest" description="Disordered" evidence="1">
    <location>
        <begin position="22"/>
        <end position="49"/>
    </location>
</feature>
<evidence type="ECO:0000256" key="1">
    <source>
        <dbReference type="SAM" id="MobiDB-lite"/>
    </source>
</evidence>
<name>A0A4C1TIJ3_EUMVA</name>
<accession>A0A4C1TIJ3</accession>
<organism evidence="2 3">
    <name type="scientific">Eumeta variegata</name>
    <name type="common">Bagworm moth</name>
    <name type="synonym">Eumeta japonica</name>
    <dbReference type="NCBI Taxonomy" id="151549"/>
    <lineage>
        <taxon>Eukaryota</taxon>
        <taxon>Metazoa</taxon>
        <taxon>Ecdysozoa</taxon>
        <taxon>Arthropoda</taxon>
        <taxon>Hexapoda</taxon>
        <taxon>Insecta</taxon>
        <taxon>Pterygota</taxon>
        <taxon>Neoptera</taxon>
        <taxon>Endopterygota</taxon>
        <taxon>Lepidoptera</taxon>
        <taxon>Glossata</taxon>
        <taxon>Ditrysia</taxon>
        <taxon>Tineoidea</taxon>
        <taxon>Psychidae</taxon>
        <taxon>Oiketicinae</taxon>
        <taxon>Eumeta</taxon>
    </lineage>
</organism>
<proteinExistence type="predicted"/>